<name>A0A9J7ALB5_9PROT</name>
<dbReference type="EMBL" id="CP102480">
    <property type="protein sequence ID" value="UUX47950.1"/>
    <property type="molecule type" value="Genomic_DNA"/>
</dbReference>
<feature type="signal peptide" evidence="11">
    <location>
        <begin position="1"/>
        <end position="24"/>
    </location>
</feature>
<evidence type="ECO:0000256" key="6">
    <source>
        <dbReference type="ARBA" id="ARBA00022729"/>
    </source>
</evidence>
<gene>
    <name evidence="13" type="ORF">NUH88_11015</name>
</gene>
<dbReference type="InterPro" id="IPR050298">
    <property type="entry name" value="Gram-neg_bact_OMP"/>
</dbReference>
<organism evidence="13 14">
    <name type="scientific">Nisaea acidiphila</name>
    <dbReference type="NCBI Taxonomy" id="1862145"/>
    <lineage>
        <taxon>Bacteria</taxon>
        <taxon>Pseudomonadati</taxon>
        <taxon>Pseudomonadota</taxon>
        <taxon>Alphaproteobacteria</taxon>
        <taxon>Rhodospirillales</taxon>
        <taxon>Thalassobaculaceae</taxon>
        <taxon>Nisaea</taxon>
    </lineage>
</organism>
<dbReference type="Gene3D" id="2.40.160.10">
    <property type="entry name" value="Porin"/>
    <property type="match status" value="1"/>
</dbReference>
<dbReference type="GO" id="GO:0015288">
    <property type="term" value="F:porin activity"/>
    <property type="evidence" value="ECO:0007669"/>
    <property type="project" value="UniProtKB-KW"/>
</dbReference>
<evidence type="ECO:0000313" key="13">
    <source>
        <dbReference type="EMBL" id="UUX47950.1"/>
    </source>
</evidence>
<dbReference type="PANTHER" id="PTHR34501">
    <property type="entry name" value="PROTEIN YDDL-RELATED"/>
    <property type="match status" value="1"/>
</dbReference>
<dbReference type="GO" id="GO:0006811">
    <property type="term" value="P:monoatomic ion transport"/>
    <property type="evidence" value="ECO:0007669"/>
    <property type="project" value="UniProtKB-KW"/>
</dbReference>
<evidence type="ECO:0000256" key="4">
    <source>
        <dbReference type="ARBA" id="ARBA00022452"/>
    </source>
</evidence>
<evidence type="ECO:0000256" key="11">
    <source>
        <dbReference type="SAM" id="SignalP"/>
    </source>
</evidence>
<reference evidence="13" key="1">
    <citation type="submission" date="2022-08" db="EMBL/GenBank/DDBJ databases">
        <title>Nisaea acidiphila sp. nov., isolated from a marine algal debris and emended description of the genus Nisaea Urios et al. 2008.</title>
        <authorList>
            <person name="Kwon K."/>
        </authorList>
    </citation>
    <scope>NUCLEOTIDE SEQUENCE</scope>
    <source>
        <strain evidence="13">MEBiC11861</strain>
    </source>
</reference>
<evidence type="ECO:0000256" key="10">
    <source>
        <dbReference type="ARBA" id="ARBA00023237"/>
    </source>
</evidence>
<feature type="chain" id="PRO_5039900762" evidence="11">
    <location>
        <begin position="25"/>
        <end position="368"/>
    </location>
</feature>
<keyword evidence="6 11" id="KW-0732">Signal</keyword>
<proteinExistence type="predicted"/>
<keyword evidence="14" id="KW-1185">Reference proteome</keyword>
<dbReference type="PANTHER" id="PTHR34501:SF9">
    <property type="entry name" value="MAJOR OUTER MEMBRANE PROTEIN P.IA"/>
    <property type="match status" value="1"/>
</dbReference>
<dbReference type="InterPro" id="IPR033900">
    <property type="entry name" value="Gram_neg_porin_domain"/>
</dbReference>
<keyword evidence="8" id="KW-0626">Porin</keyword>
<protein>
    <submittedName>
        <fullName evidence="13">Porin</fullName>
    </submittedName>
</protein>
<keyword evidence="10" id="KW-0998">Cell outer membrane</keyword>
<evidence type="ECO:0000256" key="5">
    <source>
        <dbReference type="ARBA" id="ARBA00022692"/>
    </source>
</evidence>
<dbReference type="KEGG" id="naci:NUH88_11015"/>
<keyword evidence="4" id="KW-1134">Transmembrane beta strand</keyword>
<dbReference type="RefSeq" id="WP_257766459.1">
    <property type="nucleotide sequence ID" value="NZ_CP102480.1"/>
</dbReference>
<evidence type="ECO:0000256" key="8">
    <source>
        <dbReference type="ARBA" id="ARBA00023114"/>
    </source>
</evidence>
<dbReference type="GO" id="GO:0009279">
    <property type="term" value="C:cell outer membrane"/>
    <property type="evidence" value="ECO:0007669"/>
    <property type="project" value="UniProtKB-SubCell"/>
</dbReference>
<keyword evidence="5" id="KW-0812">Transmembrane</keyword>
<comment type="subunit">
    <text evidence="2">Homotrimer.</text>
</comment>
<evidence type="ECO:0000259" key="12">
    <source>
        <dbReference type="Pfam" id="PF13609"/>
    </source>
</evidence>
<evidence type="ECO:0000256" key="2">
    <source>
        <dbReference type="ARBA" id="ARBA00011233"/>
    </source>
</evidence>
<evidence type="ECO:0000256" key="7">
    <source>
        <dbReference type="ARBA" id="ARBA00023065"/>
    </source>
</evidence>
<evidence type="ECO:0000256" key="3">
    <source>
        <dbReference type="ARBA" id="ARBA00022448"/>
    </source>
</evidence>
<dbReference type="SUPFAM" id="SSF56935">
    <property type="entry name" value="Porins"/>
    <property type="match status" value="1"/>
</dbReference>
<keyword evidence="9" id="KW-0472">Membrane</keyword>
<dbReference type="Proteomes" id="UP001060336">
    <property type="component" value="Chromosome"/>
</dbReference>
<dbReference type="InterPro" id="IPR023614">
    <property type="entry name" value="Porin_dom_sf"/>
</dbReference>
<keyword evidence="3" id="KW-0813">Transport</keyword>
<evidence type="ECO:0000256" key="9">
    <source>
        <dbReference type="ARBA" id="ARBA00023136"/>
    </source>
</evidence>
<accession>A0A9J7ALB5</accession>
<dbReference type="Pfam" id="PF13609">
    <property type="entry name" value="Porin_4"/>
    <property type="match status" value="1"/>
</dbReference>
<sequence>MKKVLLGTTAIVAAGMIASPSADAAEKLKVSIGGYMEQWFGYVSQDEQDSNTADYSGFDVKSDAELHAKGMTTLDNGISVGINVQLEANSNTSDQIDESYMIIKGNFGEINIGSENSSLYKMNYAPAEYGIGINSGDQSSWVTKPSNISGSFFRSPFGSTNVEPARTNDSEKLTYYTPRIEGFQLGVSYIPTTSQDSNAQPDRNSDITDGYTIGANFKRDFGGFDLGISGGYGTFTDGPSGQDDPSAWSAGLTVGFGGFSLGASYAGSEGTTDADENEGFNIGAAYASGPWGVSLGYFHGERDGSTTAGVTSGQADHDTFALSGKYALGPGVTAAGTLGYTEYETDDTGVADNSTDGTYFVVGLKLSF</sequence>
<dbReference type="AlphaFoldDB" id="A0A9J7ALB5"/>
<evidence type="ECO:0000256" key="1">
    <source>
        <dbReference type="ARBA" id="ARBA00004571"/>
    </source>
</evidence>
<comment type="subcellular location">
    <subcellularLocation>
        <location evidence="1">Cell outer membrane</location>
        <topology evidence="1">Multi-pass membrane protein</topology>
    </subcellularLocation>
</comment>
<feature type="domain" description="Porin" evidence="12">
    <location>
        <begin position="9"/>
        <end position="345"/>
    </location>
</feature>
<keyword evidence="7" id="KW-0406">Ion transport</keyword>
<dbReference type="GO" id="GO:0046930">
    <property type="term" value="C:pore complex"/>
    <property type="evidence" value="ECO:0007669"/>
    <property type="project" value="UniProtKB-KW"/>
</dbReference>
<evidence type="ECO:0000313" key="14">
    <source>
        <dbReference type="Proteomes" id="UP001060336"/>
    </source>
</evidence>